<keyword evidence="3" id="KW-1185">Reference proteome</keyword>
<dbReference type="Proteomes" id="UP000676917">
    <property type="component" value="Unassembled WGS sequence"/>
</dbReference>
<evidence type="ECO:0000256" key="1">
    <source>
        <dbReference type="SAM" id="Phobius"/>
    </source>
</evidence>
<keyword evidence="1" id="KW-0812">Transmembrane</keyword>
<comment type="caution">
    <text evidence="2">The sequence shown here is derived from an EMBL/GenBank/DDBJ whole genome shotgun (WGS) entry which is preliminary data.</text>
</comment>
<dbReference type="AlphaFoldDB" id="A0A920C745"/>
<name>A0A920C745_9BACI</name>
<evidence type="ECO:0000313" key="2">
    <source>
        <dbReference type="EMBL" id="GIO26784.1"/>
    </source>
</evidence>
<evidence type="ECO:0000313" key="3">
    <source>
        <dbReference type="Proteomes" id="UP000676917"/>
    </source>
</evidence>
<sequence length="106" mass="11741">MNVGEIDTFVLLRPMFTMLFVFSLIILILLIVPKTKYYMNGLMVIGSSVMLSVIAAQLLWTEGVLADELGIASDVISILLFAAILGLAILSCILFYVQKKKVTDRK</sequence>
<protein>
    <submittedName>
        <fullName evidence="2">Uncharacterized protein</fullName>
    </submittedName>
</protein>
<accession>A0A920C745</accession>
<dbReference type="RefSeq" id="WP_212920293.1">
    <property type="nucleotide sequence ID" value="NZ_BORP01000002.1"/>
</dbReference>
<gene>
    <name evidence="2" type="ORF">J43TS3_13950</name>
</gene>
<keyword evidence="1" id="KW-1133">Transmembrane helix</keyword>
<dbReference type="EMBL" id="BORP01000002">
    <property type="protein sequence ID" value="GIO26784.1"/>
    <property type="molecule type" value="Genomic_DNA"/>
</dbReference>
<keyword evidence="1" id="KW-0472">Membrane</keyword>
<feature type="transmembrane region" description="Helical" evidence="1">
    <location>
        <begin position="75"/>
        <end position="97"/>
    </location>
</feature>
<reference evidence="2" key="1">
    <citation type="submission" date="2021-03" db="EMBL/GenBank/DDBJ databases">
        <title>Antimicrobial resistance genes in bacteria isolated from Japanese honey, and their potential for conferring macrolide and lincosamide resistance in the American foulbrood pathogen Paenibacillus larvae.</title>
        <authorList>
            <person name="Okamoto M."/>
            <person name="Kumagai M."/>
            <person name="Kanamori H."/>
            <person name="Takamatsu D."/>
        </authorList>
    </citation>
    <scope>NUCLEOTIDE SEQUENCE</scope>
    <source>
        <strain evidence="2">J43TS3</strain>
    </source>
</reference>
<proteinExistence type="predicted"/>
<feature type="transmembrane region" description="Helical" evidence="1">
    <location>
        <begin position="12"/>
        <end position="32"/>
    </location>
</feature>
<feature type="transmembrane region" description="Helical" evidence="1">
    <location>
        <begin position="39"/>
        <end position="60"/>
    </location>
</feature>
<organism evidence="2 3">
    <name type="scientific">Ornithinibacillus bavariensis</name>
    <dbReference type="NCBI Taxonomy" id="545502"/>
    <lineage>
        <taxon>Bacteria</taxon>
        <taxon>Bacillati</taxon>
        <taxon>Bacillota</taxon>
        <taxon>Bacilli</taxon>
        <taxon>Bacillales</taxon>
        <taxon>Bacillaceae</taxon>
        <taxon>Ornithinibacillus</taxon>
    </lineage>
</organism>